<dbReference type="EMBL" id="CP027861">
    <property type="protein sequence ID" value="AVQ00373.1"/>
    <property type="molecule type" value="Genomic_DNA"/>
</dbReference>
<reference evidence="1 2" key="2">
    <citation type="submission" date="2018-03" db="EMBL/GenBank/DDBJ databases">
        <authorList>
            <person name="Keele B.F."/>
        </authorList>
    </citation>
    <scope>NUCLEOTIDE SEQUENCE [LARGE SCALE GENOMIC DNA]</scope>
    <source>
        <strain evidence="1 2">D13</strain>
        <plasmid evidence="2">Plasmid unnamed</plasmid>
    </source>
</reference>
<gene>
    <name evidence="1" type="ORF">C7S18_24040</name>
</gene>
<keyword evidence="1" id="KW-0614">Plasmid</keyword>
<organism evidence="1 2">
    <name type="scientific">Ahniella affigens</name>
    <dbReference type="NCBI Taxonomy" id="2021234"/>
    <lineage>
        <taxon>Bacteria</taxon>
        <taxon>Pseudomonadati</taxon>
        <taxon>Pseudomonadota</taxon>
        <taxon>Gammaproteobacteria</taxon>
        <taxon>Lysobacterales</taxon>
        <taxon>Rhodanobacteraceae</taxon>
        <taxon>Ahniella</taxon>
    </lineage>
</organism>
<dbReference type="Proteomes" id="UP000241074">
    <property type="component" value="Plasmid unnamed"/>
</dbReference>
<sequence length="169" mass="18058">MKIMSDSSDVQNQIISVLGNPRQILGGRFGALVLQYDDPDIDLDRLFVAVGAKVTAMGRTPLKRGGPAIIPRAIAVKDGLSVLARGRVEGETLRGIDIILTEPNALGATDSQEVFAFLIGAIEGMPDPEEAFLGLVRTVLRTKFDEDRTAGNQLLGKLLSSLGQQLSES</sequence>
<reference evidence="1 2" key="1">
    <citation type="submission" date="2018-03" db="EMBL/GenBank/DDBJ databases">
        <title>Ahniella affigens gen. nov., sp. nov., a gammaproteobacterium isolated from sandy soil near a stream.</title>
        <authorList>
            <person name="Ko Y."/>
            <person name="Kim J.-H."/>
        </authorList>
    </citation>
    <scope>NUCLEOTIDE SEQUENCE [LARGE SCALE GENOMIC DNA]</scope>
    <source>
        <strain evidence="1 2">D13</strain>
        <plasmid evidence="2">Plasmid unnamed</plasmid>
    </source>
</reference>
<protein>
    <submittedName>
        <fullName evidence="1">Uncharacterized protein</fullName>
    </submittedName>
</protein>
<dbReference type="KEGG" id="xba:C7S18_24040"/>
<evidence type="ECO:0000313" key="2">
    <source>
        <dbReference type="Proteomes" id="UP000241074"/>
    </source>
</evidence>
<proteinExistence type="predicted"/>
<name>A0A2P1PZV3_9GAMM</name>
<accession>A0A2P1PZV3</accession>
<dbReference type="AlphaFoldDB" id="A0A2P1PZV3"/>
<keyword evidence="2" id="KW-1185">Reference proteome</keyword>
<geneLocation type="plasmid" evidence="1">
    <name>unnamed</name>
</geneLocation>
<evidence type="ECO:0000313" key="1">
    <source>
        <dbReference type="EMBL" id="AVQ00373.1"/>
    </source>
</evidence>